<gene>
    <name evidence="1" type="ORF">H5410_030227</name>
</gene>
<dbReference type="OrthoDB" id="1709213at2759"/>
<reference evidence="1 2" key="1">
    <citation type="submission" date="2020-09" db="EMBL/GenBank/DDBJ databases">
        <title>De no assembly of potato wild relative species, Solanum commersonii.</title>
        <authorList>
            <person name="Cho K."/>
        </authorList>
    </citation>
    <scope>NUCLEOTIDE SEQUENCE [LARGE SCALE GENOMIC DNA]</scope>
    <source>
        <strain evidence="1">LZ3.2</strain>
        <tissue evidence="1">Leaf</tissue>
    </source>
</reference>
<evidence type="ECO:0000313" key="2">
    <source>
        <dbReference type="Proteomes" id="UP000824120"/>
    </source>
</evidence>
<keyword evidence="2" id="KW-1185">Reference proteome</keyword>
<dbReference type="InterPro" id="IPR043502">
    <property type="entry name" value="DNA/RNA_pol_sf"/>
</dbReference>
<dbReference type="InterPro" id="IPR043128">
    <property type="entry name" value="Rev_trsase/Diguanyl_cyclase"/>
</dbReference>
<organism evidence="1 2">
    <name type="scientific">Solanum commersonii</name>
    <name type="common">Commerson's wild potato</name>
    <name type="synonym">Commerson's nightshade</name>
    <dbReference type="NCBI Taxonomy" id="4109"/>
    <lineage>
        <taxon>Eukaryota</taxon>
        <taxon>Viridiplantae</taxon>
        <taxon>Streptophyta</taxon>
        <taxon>Embryophyta</taxon>
        <taxon>Tracheophyta</taxon>
        <taxon>Spermatophyta</taxon>
        <taxon>Magnoliopsida</taxon>
        <taxon>eudicotyledons</taxon>
        <taxon>Gunneridae</taxon>
        <taxon>Pentapetalae</taxon>
        <taxon>asterids</taxon>
        <taxon>lamiids</taxon>
        <taxon>Solanales</taxon>
        <taxon>Solanaceae</taxon>
        <taxon>Solanoideae</taxon>
        <taxon>Solaneae</taxon>
        <taxon>Solanum</taxon>
    </lineage>
</organism>
<evidence type="ECO:0000313" key="1">
    <source>
        <dbReference type="EMBL" id="KAG5598857.1"/>
    </source>
</evidence>
<dbReference type="Proteomes" id="UP000824120">
    <property type="component" value="Chromosome 6"/>
</dbReference>
<sequence>MPPCKACTQEGGMTVVPNEKNELVPMRPASDGEFAWIIEVECTDLKDHFPMPFMDRCWIDLRENEDRNLVPNWEKCHFMVKVKKGIEVDRAKVEFIKDFSKIAHPLCKPLEKECKFYFDDDRLRAFEELKKKLVTKTNHYFTDWGQPLESEAEVERYDGRI</sequence>
<comment type="caution">
    <text evidence="1">The sequence shown here is derived from an EMBL/GenBank/DDBJ whole genome shotgun (WGS) entry which is preliminary data.</text>
</comment>
<dbReference type="SUPFAM" id="SSF56672">
    <property type="entry name" value="DNA/RNA polymerases"/>
    <property type="match status" value="1"/>
</dbReference>
<dbReference type="AlphaFoldDB" id="A0A9J5YF17"/>
<protein>
    <submittedName>
        <fullName evidence="1">Uncharacterized protein</fullName>
    </submittedName>
</protein>
<dbReference type="EMBL" id="JACXVP010000006">
    <property type="protein sequence ID" value="KAG5598857.1"/>
    <property type="molecule type" value="Genomic_DNA"/>
</dbReference>
<accession>A0A9J5YF17</accession>
<proteinExistence type="predicted"/>
<name>A0A9J5YF17_SOLCO</name>
<dbReference type="Gene3D" id="3.30.70.270">
    <property type="match status" value="1"/>
</dbReference>